<feature type="non-terminal residue" evidence="1">
    <location>
        <position position="1"/>
    </location>
</feature>
<sequence>NIMADTVETGSTEEIALSSTSIDMELEPGGKLWPVYYMEELTEDGEYESWFVSGEDVFITIPENGKEGLEISFQTVEEGNYAVEVQTFDYFDNGSEVLTYFVYVPEEGVDVPMPELSIGLKDDQVVISWPSDFDGYRLEWTNDLGGENLNEVPAGKIITSAEKFTYVLSPTDLARFYRLIKR</sequence>
<reference evidence="1" key="1">
    <citation type="submission" date="2018-05" db="EMBL/GenBank/DDBJ databases">
        <authorList>
            <person name="Lanie J.A."/>
            <person name="Ng W.-L."/>
            <person name="Kazmierczak K.M."/>
            <person name="Andrzejewski T.M."/>
            <person name="Davidsen T.M."/>
            <person name="Wayne K.J."/>
            <person name="Tettelin H."/>
            <person name="Glass J.I."/>
            <person name="Rusch D."/>
            <person name="Podicherti R."/>
            <person name="Tsui H.-C.T."/>
            <person name="Winkler M.E."/>
        </authorList>
    </citation>
    <scope>NUCLEOTIDE SEQUENCE</scope>
</reference>
<evidence type="ECO:0000313" key="1">
    <source>
        <dbReference type="EMBL" id="SVC04473.1"/>
    </source>
</evidence>
<organism evidence="1">
    <name type="scientific">marine metagenome</name>
    <dbReference type="NCBI Taxonomy" id="408172"/>
    <lineage>
        <taxon>unclassified sequences</taxon>
        <taxon>metagenomes</taxon>
        <taxon>ecological metagenomes</taxon>
    </lineage>
</organism>
<proteinExistence type="predicted"/>
<accession>A0A382J060</accession>
<dbReference type="EMBL" id="UINC01070373">
    <property type="protein sequence ID" value="SVC04473.1"/>
    <property type="molecule type" value="Genomic_DNA"/>
</dbReference>
<protein>
    <submittedName>
        <fullName evidence="1">Uncharacterized protein</fullName>
    </submittedName>
</protein>
<gene>
    <name evidence="1" type="ORF">METZ01_LOCUS257327</name>
</gene>
<name>A0A382J060_9ZZZZ</name>
<dbReference type="AlphaFoldDB" id="A0A382J060"/>